<keyword evidence="3" id="KW-0812">Transmembrane</keyword>
<dbReference type="EMBL" id="CAJSLV010000001">
    <property type="protein sequence ID" value="CAG6390569.1"/>
    <property type="molecule type" value="Genomic_DNA"/>
</dbReference>
<dbReference type="RefSeq" id="WP_251483450.1">
    <property type="nucleotide sequence ID" value="NZ_CAJSLV010000001.1"/>
</dbReference>
<dbReference type="Proteomes" id="UP001152519">
    <property type="component" value="Unassembled WGS sequence"/>
</dbReference>
<accession>A0A9W4DFV1</accession>
<evidence type="ECO:0000313" key="4">
    <source>
        <dbReference type="EMBL" id="CAG6390569.1"/>
    </source>
</evidence>
<keyword evidence="3" id="KW-1133">Transmembrane helix</keyword>
<feature type="coiled-coil region" evidence="1">
    <location>
        <begin position="167"/>
        <end position="194"/>
    </location>
</feature>
<feature type="compositionally biased region" description="Polar residues" evidence="2">
    <location>
        <begin position="491"/>
        <end position="518"/>
    </location>
</feature>
<proteinExistence type="predicted"/>
<reference evidence="4" key="1">
    <citation type="submission" date="2021-05" db="EMBL/GenBank/DDBJ databases">
        <authorList>
            <person name="Arsene-Ploetze F."/>
        </authorList>
    </citation>
    <scope>NUCLEOTIDE SEQUENCE</scope>
    <source>
        <strain evidence="4">DSM 42138</strain>
    </source>
</reference>
<comment type="caution">
    <text evidence="4">The sequence shown here is derived from an EMBL/GenBank/DDBJ whole genome shotgun (WGS) entry which is preliminary data.</text>
</comment>
<evidence type="ECO:0000256" key="1">
    <source>
        <dbReference type="SAM" id="Coils"/>
    </source>
</evidence>
<sequence>MDIHQVGPVEPPPVAPPRTTLALEWHAGWTTPVLALAELLILVLLLLHWVVRRQGGWRIARRRLGKQIRLTAGAFYEPVREFLRFRATVRQLTRLLVSTGPAEVARAALDDVDAEVTPAAPDAFGLAVAVRPPSRRSDGDVTVRLAGRGVPEALYPWETRGDDLRWHTTAAEVAERAEQTLRQAQREILGDQDTQQAAQGQDGADPDALVVPAPPRLLVPLGLDGAAAVFVDLLRGPGILSTYGDRRATRSFVQAAAAYLDLPDGGAEVVVAKGVHPRFDGPHLDEALDSLEGSVPDPARPVVVVCSAPDTDQSLRLSRMAAQGLLRALVVGSVNGHRLEVRVNSRGRVEIPGWGITTDAAPLGPAVARTARKGGSQRTKRAGGGIPPAPSGPRPPRFRPEAPTIPLPPLPTRAGRTVPSEPQATEPATYPAGTSPEPAMGGTSPAGTTARTFPAGLPEQGAEPPAPALRALFAEPEATGGTENGDPSDPRSYTSHSALSARGSSNALSPRTAETSPSSRDERQNGSEAPRHHR</sequence>
<name>A0A9W4DFV1_9ACTN</name>
<dbReference type="AlphaFoldDB" id="A0A9W4DFV1"/>
<feature type="transmembrane region" description="Helical" evidence="3">
    <location>
        <begin position="33"/>
        <end position="51"/>
    </location>
</feature>
<gene>
    <name evidence="4" type="ORF">SCOCK_10037</name>
</gene>
<evidence type="ECO:0000313" key="5">
    <source>
        <dbReference type="Proteomes" id="UP001152519"/>
    </source>
</evidence>
<feature type="region of interest" description="Disordered" evidence="2">
    <location>
        <begin position="369"/>
        <end position="534"/>
    </location>
</feature>
<organism evidence="4 5">
    <name type="scientific">Actinacidiphila cocklensis</name>
    <dbReference type="NCBI Taxonomy" id="887465"/>
    <lineage>
        <taxon>Bacteria</taxon>
        <taxon>Bacillati</taxon>
        <taxon>Actinomycetota</taxon>
        <taxon>Actinomycetes</taxon>
        <taxon>Kitasatosporales</taxon>
        <taxon>Streptomycetaceae</taxon>
        <taxon>Actinacidiphila</taxon>
    </lineage>
</organism>
<evidence type="ECO:0000256" key="3">
    <source>
        <dbReference type="SAM" id="Phobius"/>
    </source>
</evidence>
<keyword evidence="1" id="KW-0175">Coiled coil</keyword>
<protein>
    <submittedName>
        <fullName evidence="4">Uncharacterized protein</fullName>
    </submittedName>
</protein>
<keyword evidence="5" id="KW-1185">Reference proteome</keyword>
<keyword evidence="3" id="KW-0472">Membrane</keyword>
<evidence type="ECO:0000256" key="2">
    <source>
        <dbReference type="SAM" id="MobiDB-lite"/>
    </source>
</evidence>